<dbReference type="GO" id="GO:0003714">
    <property type="term" value="F:transcription corepressor activity"/>
    <property type="evidence" value="ECO:0007669"/>
    <property type="project" value="InterPro"/>
</dbReference>
<feature type="compositionally biased region" description="Low complexity" evidence="1">
    <location>
        <begin position="668"/>
        <end position="688"/>
    </location>
</feature>
<feature type="compositionally biased region" description="Low complexity" evidence="1">
    <location>
        <begin position="860"/>
        <end position="871"/>
    </location>
</feature>
<feature type="compositionally biased region" description="Polar residues" evidence="1">
    <location>
        <begin position="942"/>
        <end position="969"/>
    </location>
</feature>
<feature type="region of interest" description="Disordered" evidence="1">
    <location>
        <begin position="941"/>
        <end position="969"/>
    </location>
</feature>
<dbReference type="RefSeq" id="XP_025366532.1">
    <property type="nucleotide sequence ID" value="XM_025515084.1"/>
</dbReference>
<feature type="compositionally biased region" description="Low complexity" evidence="1">
    <location>
        <begin position="715"/>
        <end position="735"/>
    </location>
</feature>
<accession>A0A316VPB9</accession>
<organism evidence="2 3">
    <name type="scientific">Ceraceosorus guamensis</name>
    <dbReference type="NCBI Taxonomy" id="1522189"/>
    <lineage>
        <taxon>Eukaryota</taxon>
        <taxon>Fungi</taxon>
        <taxon>Dikarya</taxon>
        <taxon>Basidiomycota</taxon>
        <taxon>Ustilaginomycotina</taxon>
        <taxon>Exobasidiomycetes</taxon>
        <taxon>Ceraceosorales</taxon>
        <taxon>Ceraceosoraceae</taxon>
        <taxon>Ceraceosorus</taxon>
    </lineage>
</organism>
<name>A0A316VPB9_9BASI</name>
<dbReference type="STRING" id="1522189.A0A316VPB9"/>
<dbReference type="Proteomes" id="UP000245783">
    <property type="component" value="Unassembled WGS sequence"/>
</dbReference>
<dbReference type="InterPro" id="IPR006594">
    <property type="entry name" value="LisH"/>
</dbReference>
<feature type="compositionally biased region" description="Polar residues" evidence="1">
    <location>
        <begin position="410"/>
        <end position="421"/>
    </location>
</feature>
<keyword evidence="3" id="KW-1185">Reference proteome</keyword>
<dbReference type="OrthoDB" id="5600002at2759"/>
<evidence type="ECO:0000256" key="1">
    <source>
        <dbReference type="SAM" id="MobiDB-lite"/>
    </source>
</evidence>
<feature type="region of interest" description="Disordered" evidence="1">
    <location>
        <begin position="1"/>
        <end position="103"/>
    </location>
</feature>
<feature type="compositionally biased region" description="Polar residues" evidence="1">
    <location>
        <begin position="28"/>
        <end position="45"/>
    </location>
</feature>
<evidence type="ECO:0000313" key="3">
    <source>
        <dbReference type="Proteomes" id="UP000245783"/>
    </source>
</evidence>
<feature type="compositionally biased region" description="Low complexity" evidence="1">
    <location>
        <begin position="803"/>
        <end position="834"/>
    </location>
</feature>
<feature type="compositionally biased region" description="Low complexity" evidence="1">
    <location>
        <begin position="46"/>
        <end position="60"/>
    </location>
</feature>
<feature type="region of interest" description="Disordered" evidence="1">
    <location>
        <begin position="315"/>
        <end position="462"/>
    </location>
</feature>
<gene>
    <name evidence="2" type="ORF">IE81DRAFT_32772</name>
</gene>
<dbReference type="PANTHER" id="PTHR44376">
    <property type="entry name" value="TRANSCRIPTIONAL REGULATOR OF FILAMENTOUS GROWTH FLO8"/>
    <property type="match status" value="1"/>
</dbReference>
<feature type="region of interest" description="Disordered" evidence="1">
    <location>
        <begin position="543"/>
        <end position="888"/>
    </location>
</feature>
<proteinExistence type="predicted"/>
<feature type="compositionally biased region" description="Low complexity" evidence="1">
    <location>
        <begin position="764"/>
        <end position="779"/>
    </location>
</feature>
<dbReference type="InParanoid" id="A0A316VPB9"/>
<evidence type="ECO:0008006" key="4">
    <source>
        <dbReference type="Google" id="ProtNLM"/>
    </source>
</evidence>
<sequence length="969" mass="99503">MFGPGPSGAPVGLTTTYPPQPYAPQSTGVPQPQHSFNMGPSIQPQTAPGNGAGANNGTTTISRKRPTSPSKEVVGGSAGDKRARGDAGPSNANKSINPQHQSQEDYNKLVKSVHGPLPETAAWGDEATKLDVYVWDYLTRRGFHGSAKTLVSEAGMVEIPQVPLRTPQGLLFEYWAIFWDVFAARNGRGSAEATAYHEFREQQQERQVATRRVESQIAQGVPPPETARFPNIVVGAGGQPRSSIAGAPSAGPNGLDHNAGRPNIPALAALTPQQQQALLFNAAARSGLSREEALALAPHTKLGLVQGALANARQGMDAQSRMQQSQQMLGRHLQAQRQQGAGSPVAGGATLPEHAGGSAMQRPGQPRPPQMPGMHSSPVSQHSGMGLPPGVNAPHNAQGGPNVDGRRSVGPNQTPSLQGSHPGTPAPNPTQQLLPPGLLSHGGLPLSASQSDIEGPDGQRYPLLSNQQMFSVISQNSLLMQQVRQQQQQQPPPGHVVDEAQRSKNIASLEGRRKHLEAMIKAQPNHQEHLRLWQEGQIRQTKQGHASPISAGGGPLHGMNGMMPGANPGNQPGQPQRGRMTPAMATSDPNLMMSMMGGGGGPSPLTNGMPRAGPPGSNFAQHGINAFPNMQQNGPSRDGYGPPHQNGQPQLDGEEGAQQRTQPAFANPFAAGPQHPQGQQQAQFQRPGGAPPGDDPQGSNMTQAQHSLGLPGQHQGATPGPSGPQGPQFGIPQTQRPGMARQASGMGPPTVPAASPRAQPGNVGASPASTTAGATPKGPAAEKKKKETRARKNSKAANKTPVIGSASIATGGAGANAATPIAPTPGSSSIPTPGRDALGAGMPDKGGPLAAGGDPTNSDPAGQAPQAGGAPHPMDFLGTNAANGQGNASFDASNLFSTTAGATGASGQTDSSGNVADFSAIFANDLGDMFGMGDFGSAMGGESSQTGNASLANTTDWDFTSGFFTNDGA</sequence>
<dbReference type="GeneID" id="37036954"/>
<dbReference type="PANTHER" id="PTHR44376:SF5">
    <property type="entry name" value="TRANSCRIPTIONAL COREPRESSOR LEUNIG ISOFORM X1"/>
    <property type="match status" value="1"/>
</dbReference>
<reference evidence="2 3" key="1">
    <citation type="journal article" date="2018" name="Mol. Biol. Evol.">
        <title>Broad Genomic Sampling Reveals a Smut Pathogenic Ancestry of the Fungal Clade Ustilaginomycotina.</title>
        <authorList>
            <person name="Kijpornyongpan T."/>
            <person name="Mondo S.J."/>
            <person name="Barry K."/>
            <person name="Sandor L."/>
            <person name="Lee J."/>
            <person name="Lipzen A."/>
            <person name="Pangilinan J."/>
            <person name="LaButti K."/>
            <person name="Hainaut M."/>
            <person name="Henrissat B."/>
            <person name="Grigoriev I.V."/>
            <person name="Spatafora J.W."/>
            <person name="Aime M.C."/>
        </authorList>
    </citation>
    <scope>NUCLEOTIDE SEQUENCE [LARGE SCALE GENOMIC DNA]</scope>
    <source>
        <strain evidence="2 3">MCA 4658</strain>
    </source>
</reference>
<feature type="region of interest" description="Disordered" evidence="1">
    <location>
        <begin position="240"/>
        <end position="259"/>
    </location>
</feature>
<evidence type="ECO:0000313" key="2">
    <source>
        <dbReference type="EMBL" id="PWN39372.1"/>
    </source>
</evidence>
<dbReference type="PROSITE" id="PS50896">
    <property type="entry name" value="LISH"/>
    <property type="match status" value="1"/>
</dbReference>
<feature type="compositionally biased region" description="Polar residues" evidence="1">
    <location>
        <begin position="90"/>
        <end position="101"/>
    </location>
</feature>
<dbReference type="AlphaFoldDB" id="A0A316VPB9"/>
<dbReference type="EMBL" id="KZ819472">
    <property type="protein sequence ID" value="PWN39372.1"/>
    <property type="molecule type" value="Genomic_DNA"/>
</dbReference>
<dbReference type="Pfam" id="PF08513">
    <property type="entry name" value="LisH"/>
    <property type="match status" value="1"/>
</dbReference>
<feature type="compositionally biased region" description="Low complexity" evidence="1">
    <location>
        <begin position="558"/>
        <end position="580"/>
    </location>
</feature>
<protein>
    <recommendedName>
        <fullName evidence="4">LisH domain-containing protein</fullName>
    </recommendedName>
</protein>
<feature type="compositionally biased region" description="Low complexity" evidence="1">
    <location>
        <begin position="433"/>
        <end position="449"/>
    </location>
</feature>
<dbReference type="InterPro" id="IPR044716">
    <property type="entry name" value="LEUNIG-like"/>
</dbReference>